<dbReference type="GO" id="GO:0030313">
    <property type="term" value="C:cell envelope"/>
    <property type="evidence" value="ECO:0007669"/>
    <property type="project" value="UniProtKB-SubCell"/>
</dbReference>
<evidence type="ECO:0000313" key="8">
    <source>
        <dbReference type="EMBL" id="ABP55698.1"/>
    </source>
</evidence>
<feature type="signal peptide" evidence="7">
    <location>
        <begin position="1"/>
        <end position="24"/>
    </location>
</feature>
<evidence type="ECO:0000256" key="2">
    <source>
        <dbReference type="ARBA" id="ARBA00008520"/>
    </source>
</evidence>
<sequence>MSRMRRAAVAAVGALALLSPAACGGADSGADQEVEVFTWWADGGEKAGLDGLVAAFDEQCDYSFVNGAVAGGAGSNAKQVLASRLQQGDAPDTFQAHAGAALSEYIAAGQIEDLSALYDEWGLTEALPPGLIDNLSVDGKVYSVPANVHRSNVLWTNTSVLADAGITAEPTTLADLLAALDTLKAAGISAPLAIGKDWSQLMLLEAVLISDLGPEGFTGLWTGATDWNSPEVTQGLENYKRLLSYTNTDRDTYDWTDAGKLLMDGKAGFFLMGDWAPSDFEAKGFTDFGYITFPGNGDTFQWLADSFVLPQGADNPEGTKCWLKTVGSAEGQQAFNLKKGSIPARTDAVEADYPAYQQSAIQAWKTGTQVPSCAHGAACSQGAIEAANSAIGKFSSDQDLAGLQKAMSAAAALGKN</sequence>
<dbReference type="PANTHER" id="PTHR43649">
    <property type="entry name" value="ARABINOSE-BINDING PROTEIN-RELATED"/>
    <property type="match status" value="1"/>
</dbReference>
<dbReference type="Proteomes" id="UP000000235">
    <property type="component" value="Chromosome"/>
</dbReference>
<dbReference type="eggNOG" id="COG1653">
    <property type="taxonomic scope" value="Bacteria"/>
</dbReference>
<evidence type="ECO:0000256" key="5">
    <source>
        <dbReference type="ARBA" id="ARBA00049629"/>
    </source>
</evidence>
<name>A4X9V8_SALTO</name>
<organism evidence="8 9">
    <name type="scientific">Salinispora tropica (strain ATCC BAA-916 / DSM 44818 / JCM 13857 / NBRC 105044 / CNB-440)</name>
    <dbReference type="NCBI Taxonomy" id="369723"/>
    <lineage>
        <taxon>Bacteria</taxon>
        <taxon>Bacillati</taxon>
        <taxon>Actinomycetota</taxon>
        <taxon>Actinomycetes</taxon>
        <taxon>Micromonosporales</taxon>
        <taxon>Micromonosporaceae</taxon>
        <taxon>Salinispora</taxon>
    </lineage>
</organism>
<gene>
    <name evidence="8" type="ordered locus">Strop_3264</name>
</gene>
<dbReference type="InterPro" id="IPR050490">
    <property type="entry name" value="Bact_solute-bd_prot1"/>
</dbReference>
<reference evidence="9" key="1">
    <citation type="journal article" date="2007" name="Proc. Natl. Acad. Sci. U.S.A.">
        <title>Genome sequencing reveals complex secondary metabolome in the marine actinomycete Salinispora tropica.</title>
        <authorList>
            <person name="Udwary D.W."/>
            <person name="Zeigler L."/>
            <person name="Asolkar R.N."/>
            <person name="Singan V."/>
            <person name="Lapidus A."/>
            <person name="Fenical W."/>
            <person name="Jensen P.R."/>
            <person name="Moore B.S."/>
        </authorList>
    </citation>
    <scope>NUCLEOTIDE SEQUENCE [LARGE SCALE GENOMIC DNA]</scope>
    <source>
        <strain evidence="9">ATCC BAA-916 / DSM 44818 / CNB-440</strain>
    </source>
</reference>
<dbReference type="EMBL" id="CP000667">
    <property type="protein sequence ID" value="ABP55698.1"/>
    <property type="molecule type" value="Genomic_DNA"/>
</dbReference>
<dbReference type="HOGENOM" id="CLU_031285_15_1_11"/>
<evidence type="ECO:0000256" key="3">
    <source>
        <dbReference type="ARBA" id="ARBA00022448"/>
    </source>
</evidence>
<keyword evidence="9" id="KW-1185">Reference proteome</keyword>
<dbReference type="PANTHER" id="PTHR43649:SF28">
    <property type="entry name" value="BINDING PROTEIN COMPONENT OF ABC SUGAR TRANSPORTER-RELATED"/>
    <property type="match status" value="1"/>
</dbReference>
<keyword evidence="4 7" id="KW-0732">Signal</keyword>
<dbReference type="AlphaFoldDB" id="A4X9V8"/>
<proteinExistence type="inferred from homology"/>
<dbReference type="InterPro" id="IPR006059">
    <property type="entry name" value="SBP"/>
</dbReference>
<comment type="function">
    <text evidence="5">Part of a binding-protein-dependent transport system for a sugar.</text>
</comment>
<evidence type="ECO:0000256" key="1">
    <source>
        <dbReference type="ARBA" id="ARBA00004196"/>
    </source>
</evidence>
<accession>A4X9V8</accession>
<feature type="chain" id="PRO_5038628845" description="Probable sugar-binding periplasmic protein" evidence="7">
    <location>
        <begin position="25"/>
        <end position="416"/>
    </location>
</feature>
<evidence type="ECO:0000256" key="7">
    <source>
        <dbReference type="SAM" id="SignalP"/>
    </source>
</evidence>
<evidence type="ECO:0000256" key="4">
    <source>
        <dbReference type="ARBA" id="ARBA00022729"/>
    </source>
</evidence>
<evidence type="ECO:0000313" key="9">
    <source>
        <dbReference type="Proteomes" id="UP000000235"/>
    </source>
</evidence>
<dbReference type="Gene3D" id="3.40.190.10">
    <property type="entry name" value="Periplasmic binding protein-like II"/>
    <property type="match status" value="2"/>
</dbReference>
<dbReference type="STRING" id="369723.Strop_3264"/>
<comment type="subcellular location">
    <subcellularLocation>
        <location evidence="1">Cell envelope</location>
    </subcellularLocation>
</comment>
<keyword evidence="3" id="KW-0813">Transport</keyword>
<dbReference type="Pfam" id="PF13416">
    <property type="entry name" value="SBP_bac_8"/>
    <property type="match status" value="1"/>
</dbReference>
<evidence type="ECO:0000256" key="6">
    <source>
        <dbReference type="ARBA" id="ARBA00049753"/>
    </source>
</evidence>
<dbReference type="SUPFAM" id="SSF53850">
    <property type="entry name" value="Periplasmic binding protein-like II"/>
    <property type="match status" value="1"/>
</dbReference>
<comment type="similarity">
    <text evidence="2">Belongs to the bacterial solute-binding protein 1 family.</text>
</comment>
<protein>
    <recommendedName>
        <fullName evidence="6">Probable sugar-binding periplasmic protein</fullName>
    </recommendedName>
</protein>
<dbReference type="KEGG" id="stp:Strop_3264"/>